<sequence>MISNIIQIILALFIIIILYIIAYYTFNYESMSIVKVMGGSKAKKIELFKGIYDYSLEKELIYNTYSNNTTQGAFRELIPSINQYGGAEYSYSFWLKVDPQKLKTVNHNDENIILFFRGSKHYIKYNTPNQKNCLMEHNNKYILVKNPLIRMKKDGTSIIVEYNSVSNPDTFREDGIEKIDCNGDWNSKNKGLLGIYNMTDNEYKNKWFMFTVVLQEITPEDDILHRFKTRCKIYLNGVNMLNRIVEAPFNGQDNTSYGSAAMKHNRGQLYINPGNILGDNRAIFSNTANGEGGLQIADLSYFNYALDQDEIIKIFKKGFNKERYTVPEEELNEIDYTITKIDLENIKKFPDGY</sequence>
<dbReference type="EMBL" id="MN740684">
    <property type="protein sequence ID" value="QHU07586.1"/>
    <property type="molecule type" value="Genomic_DNA"/>
</dbReference>
<proteinExistence type="predicted"/>
<keyword evidence="1" id="KW-0812">Transmembrane</keyword>
<dbReference type="AlphaFoldDB" id="A0A6C0JRY8"/>
<keyword evidence="1" id="KW-0472">Membrane</keyword>
<reference evidence="2" key="1">
    <citation type="journal article" date="2020" name="Nature">
        <title>Giant virus diversity and host interactions through global metagenomics.</title>
        <authorList>
            <person name="Schulz F."/>
            <person name="Roux S."/>
            <person name="Paez-Espino D."/>
            <person name="Jungbluth S."/>
            <person name="Walsh D.A."/>
            <person name="Denef V.J."/>
            <person name="McMahon K.D."/>
            <person name="Konstantinidis K.T."/>
            <person name="Eloe-Fadrosh E.A."/>
            <person name="Kyrpides N.C."/>
            <person name="Woyke T."/>
        </authorList>
    </citation>
    <scope>NUCLEOTIDE SEQUENCE</scope>
    <source>
        <strain evidence="2">GVMAG-S-1040241-154</strain>
    </source>
</reference>
<organism evidence="2">
    <name type="scientific">viral metagenome</name>
    <dbReference type="NCBI Taxonomy" id="1070528"/>
    <lineage>
        <taxon>unclassified sequences</taxon>
        <taxon>metagenomes</taxon>
        <taxon>organismal metagenomes</taxon>
    </lineage>
</organism>
<dbReference type="Gene3D" id="2.60.120.200">
    <property type="match status" value="1"/>
</dbReference>
<feature type="transmembrane region" description="Helical" evidence="1">
    <location>
        <begin position="6"/>
        <end position="26"/>
    </location>
</feature>
<keyword evidence="1" id="KW-1133">Transmembrane helix</keyword>
<evidence type="ECO:0000313" key="2">
    <source>
        <dbReference type="EMBL" id="QHU07586.1"/>
    </source>
</evidence>
<name>A0A6C0JRY8_9ZZZZ</name>
<evidence type="ECO:0000256" key="1">
    <source>
        <dbReference type="SAM" id="Phobius"/>
    </source>
</evidence>
<accession>A0A6C0JRY8</accession>
<protein>
    <submittedName>
        <fullName evidence="2">Uncharacterized protein</fullName>
    </submittedName>
</protein>